<gene>
    <name evidence="2" type="ORF">CNX70_25760</name>
</gene>
<name>A0A290X215_9BURK</name>
<dbReference type="RefSeq" id="WP_096237880.1">
    <property type="nucleotide sequence ID" value="NZ_CP023422.1"/>
</dbReference>
<organism evidence="2 3">
    <name type="scientific">Janthinobacterium svalbardensis</name>
    <dbReference type="NCBI Taxonomy" id="368607"/>
    <lineage>
        <taxon>Bacteria</taxon>
        <taxon>Pseudomonadati</taxon>
        <taxon>Pseudomonadota</taxon>
        <taxon>Betaproteobacteria</taxon>
        <taxon>Burkholderiales</taxon>
        <taxon>Oxalobacteraceae</taxon>
        <taxon>Janthinobacterium</taxon>
    </lineage>
</organism>
<evidence type="ECO:0000256" key="1">
    <source>
        <dbReference type="SAM" id="MobiDB-lite"/>
    </source>
</evidence>
<proteinExistence type="predicted"/>
<evidence type="ECO:0000313" key="3">
    <source>
        <dbReference type="Proteomes" id="UP000218437"/>
    </source>
</evidence>
<dbReference type="EMBL" id="CP023422">
    <property type="protein sequence ID" value="ATD63181.1"/>
    <property type="molecule type" value="Genomic_DNA"/>
</dbReference>
<accession>A0A290X215</accession>
<keyword evidence="3" id="KW-1185">Reference proteome</keyword>
<reference evidence="2 3" key="1">
    <citation type="submission" date="2017-09" db="EMBL/GenBank/DDBJ databases">
        <title>Complete genome sequence of Janthinobacterium svalbardensis PAMC 27463.</title>
        <authorList>
            <person name="Cho Y.-J."/>
            <person name="Cho A."/>
            <person name="Kim O.-S."/>
            <person name="Lee J.-I."/>
        </authorList>
    </citation>
    <scope>NUCLEOTIDE SEQUENCE [LARGE SCALE GENOMIC DNA]</scope>
    <source>
        <strain evidence="2 3">PAMC 27463</strain>
    </source>
</reference>
<dbReference type="AlphaFoldDB" id="A0A290X215"/>
<feature type="region of interest" description="Disordered" evidence="1">
    <location>
        <begin position="58"/>
        <end position="83"/>
    </location>
</feature>
<protein>
    <submittedName>
        <fullName evidence="2">Uncharacterized protein</fullName>
    </submittedName>
</protein>
<evidence type="ECO:0000313" key="2">
    <source>
        <dbReference type="EMBL" id="ATD63181.1"/>
    </source>
</evidence>
<dbReference type="KEGG" id="jsv:CNX70_25760"/>
<dbReference type="Proteomes" id="UP000218437">
    <property type="component" value="Chromosome"/>
</dbReference>
<sequence>MCSMGGGMHGMTTALPSGSWTHSFEEDADGIEVYRPTATFAFPPSRKGRKVLEFGAGTRSLEGGEVSMTSLSPGPDDRPRAGPSTRLLPLGMGRYALAGAPGPQEVIDIVEATPDVLRLSRHQG</sequence>